<organism evidence="9 10">
    <name type="scientific">Labrus bergylta</name>
    <name type="common">ballan wrasse</name>
    <dbReference type="NCBI Taxonomy" id="56723"/>
    <lineage>
        <taxon>Eukaryota</taxon>
        <taxon>Metazoa</taxon>
        <taxon>Chordata</taxon>
        <taxon>Craniata</taxon>
        <taxon>Vertebrata</taxon>
        <taxon>Euteleostomi</taxon>
        <taxon>Actinopterygii</taxon>
        <taxon>Neopterygii</taxon>
        <taxon>Teleostei</taxon>
        <taxon>Neoteleostei</taxon>
        <taxon>Acanthomorphata</taxon>
        <taxon>Eupercaria</taxon>
        <taxon>Labriformes</taxon>
        <taxon>Labridae</taxon>
        <taxon>Labrus</taxon>
    </lineage>
</organism>
<comment type="subcellular location">
    <subcellularLocation>
        <location evidence="1">Membrane</location>
    </subcellularLocation>
</comment>
<feature type="domain" description="Immunoglobulin" evidence="8">
    <location>
        <begin position="23"/>
        <end position="118"/>
    </location>
</feature>
<dbReference type="Gene3D" id="2.60.40.10">
    <property type="entry name" value="Immunoglobulins"/>
    <property type="match status" value="4"/>
</dbReference>
<dbReference type="SUPFAM" id="SSF48726">
    <property type="entry name" value="Immunoglobulin"/>
    <property type="match status" value="2"/>
</dbReference>
<dbReference type="InParanoid" id="A0A3Q3MKS8"/>
<reference evidence="9" key="2">
    <citation type="submission" date="2025-09" db="UniProtKB">
        <authorList>
            <consortium name="Ensembl"/>
        </authorList>
    </citation>
    <scope>IDENTIFICATION</scope>
</reference>
<feature type="transmembrane region" description="Helical" evidence="6">
    <location>
        <begin position="391"/>
        <end position="411"/>
    </location>
</feature>
<evidence type="ECO:0000259" key="8">
    <source>
        <dbReference type="SMART" id="SM00409"/>
    </source>
</evidence>
<evidence type="ECO:0000256" key="1">
    <source>
        <dbReference type="ARBA" id="ARBA00004370"/>
    </source>
</evidence>
<accession>A0A3Q3MKS8</accession>
<feature type="signal peptide" evidence="7">
    <location>
        <begin position="1"/>
        <end position="22"/>
    </location>
</feature>
<evidence type="ECO:0000256" key="7">
    <source>
        <dbReference type="SAM" id="SignalP"/>
    </source>
</evidence>
<dbReference type="SMART" id="SM00409">
    <property type="entry name" value="IG"/>
    <property type="match status" value="2"/>
</dbReference>
<dbReference type="FunCoup" id="A0A3Q3MKS8">
    <property type="interactions" value="970"/>
</dbReference>
<dbReference type="PANTHER" id="PTHR12080:SF134">
    <property type="entry name" value="CD48 ANTIGEN"/>
    <property type="match status" value="1"/>
</dbReference>
<reference evidence="9" key="1">
    <citation type="submission" date="2025-08" db="UniProtKB">
        <authorList>
            <consortium name="Ensembl"/>
        </authorList>
    </citation>
    <scope>IDENTIFICATION</scope>
</reference>
<evidence type="ECO:0000256" key="4">
    <source>
        <dbReference type="ARBA" id="ARBA00023180"/>
    </source>
</evidence>
<dbReference type="GeneTree" id="ENSGT00610000086518"/>
<evidence type="ECO:0000256" key="6">
    <source>
        <dbReference type="SAM" id="Phobius"/>
    </source>
</evidence>
<dbReference type="InterPro" id="IPR013783">
    <property type="entry name" value="Ig-like_fold"/>
</dbReference>
<name>A0A3Q3MKS8_9LABR</name>
<proteinExistence type="predicted"/>
<feature type="chain" id="PRO_5018793613" description="Immunoglobulin domain-containing protein" evidence="7">
    <location>
        <begin position="23"/>
        <end position="578"/>
    </location>
</feature>
<feature type="domain" description="Immunoglobulin" evidence="8">
    <location>
        <begin position="202"/>
        <end position="297"/>
    </location>
</feature>
<keyword evidence="3 6" id="KW-0472">Membrane</keyword>
<keyword evidence="4" id="KW-0325">Glycoprotein</keyword>
<dbReference type="AlphaFoldDB" id="A0A3Q3MKS8"/>
<evidence type="ECO:0000313" key="10">
    <source>
        <dbReference type="Proteomes" id="UP000261660"/>
    </source>
</evidence>
<dbReference type="Ensembl" id="ENSLBET00000022053.1">
    <property type="protein sequence ID" value="ENSLBEP00000020925.1"/>
    <property type="gene ID" value="ENSLBEG00000015993.1"/>
</dbReference>
<keyword evidence="2 7" id="KW-0732">Signal</keyword>
<feature type="compositionally biased region" description="Polar residues" evidence="5">
    <location>
        <begin position="457"/>
        <end position="466"/>
    </location>
</feature>
<keyword evidence="6" id="KW-0812">Transmembrane</keyword>
<keyword evidence="6" id="KW-1133">Transmembrane helix</keyword>
<evidence type="ECO:0000313" key="9">
    <source>
        <dbReference type="Ensembl" id="ENSLBEP00000020925.1"/>
    </source>
</evidence>
<evidence type="ECO:0000256" key="5">
    <source>
        <dbReference type="SAM" id="MobiDB-lite"/>
    </source>
</evidence>
<keyword evidence="10" id="KW-1185">Reference proteome</keyword>
<evidence type="ECO:0000256" key="3">
    <source>
        <dbReference type="ARBA" id="ARBA00023136"/>
    </source>
</evidence>
<feature type="region of interest" description="Disordered" evidence="5">
    <location>
        <begin position="422"/>
        <end position="466"/>
    </location>
</feature>
<sequence length="578" mass="63985">MQQLHMLVFSLVLFWISHPVNALETVYGAEGDDIVLTPPLQSPSPPITSIQWKHGEDIIAEWYQGHGNETNCLKFKGRCKLSLLTGALTITGLTKTDSGIYNPEINNKYLDSTHLIVISHVPKPSISKSCNTEMTACNLTCEGNTIESEPVDCKWLLDDAEGPSGKVLTITKEMKEQSYRCIFVNPVGNKTSDIMTNPLLKVETVYGAEGDDIVLTPPLQSPSPPITSIQWKHGEDIIAEWYEVYGNETNCLKFKGRCKLNLLTGALTITGLTKTDSGICKPEINNKYLDSTHLIVISHVPKPSISKSCNTEMTACNLTCEGNTIESEPVDCKWLLDEAEGPSGKVLTITKEMKEQSYRCIFVNPVNNKTSDIMTNPLLKAENVHLVRNRWLTAAAVGVLGLIGVAAYLIYKCRTGSYKSVPTKEEDNNVEVHVPPTTQDSDSLSNGSVIPEEQRASNEPSDSIPLQSVCNGAVIPEEQRASNEPSDSIPLQSICNGAGSYKSVPTKEEDNNVIGESNVKDIKNCDSRIFEHFYYYNLHFVRDVFLHLFCICCFRGPCTTNHSGLRFSLQWIWCVNVV</sequence>
<dbReference type="PANTHER" id="PTHR12080">
    <property type="entry name" value="SIGNALING LYMPHOCYTIC ACTIVATION MOLECULE"/>
    <property type="match status" value="1"/>
</dbReference>
<evidence type="ECO:0000256" key="2">
    <source>
        <dbReference type="ARBA" id="ARBA00022729"/>
    </source>
</evidence>
<protein>
    <recommendedName>
        <fullName evidence="8">Immunoglobulin domain-containing protein</fullName>
    </recommendedName>
</protein>
<feature type="compositionally biased region" description="Polar residues" evidence="5">
    <location>
        <begin position="436"/>
        <end position="448"/>
    </location>
</feature>
<dbReference type="InterPro" id="IPR003599">
    <property type="entry name" value="Ig_sub"/>
</dbReference>
<dbReference type="GO" id="GO:0016020">
    <property type="term" value="C:membrane"/>
    <property type="evidence" value="ECO:0007669"/>
    <property type="project" value="UniProtKB-SubCell"/>
</dbReference>
<dbReference type="InterPro" id="IPR015631">
    <property type="entry name" value="CD2/SLAM_rcpt"/>
</dbReference>
<dbReference type="Proteomes" id="UP000261660">
    <property type="component" value="Unplaced"/>
</dbReference>
<dbReference type="InterPro" id="IPR036179">
    <property type="entry name" value="Ig-like_dom_sf"/>
</dbReference>